<dbReference type="RefSeq" id="WP_163949078.1">
    <property type="nucleotide sequence ID" value="NZ_JAAIKC010000006.1"/>
</dbReference>
<reference evidence="12" key="1">
    <citation type="submission" date="2020-02" db="EMBL/GenBank/DDBJ databases">
        <authorList>
            <person name="Shen X.-R."/>
            <person name="Zhang Y.-X."/>
        </authorList>
    </citation>
    <scope>NUCLEOTIDE SEQUENCE</scope>
    <source>
        <strain evidence="12">SYP-B3998</strain>
    </source>
</reference>
<keyword evidence="2" id="KW-1003">Cell membrane</keyword>
<evidence type="ECO:0000256" key="6">
    <source>
        <dbReference type="PROSITE-ProRule" id="PRU00284"/>
    </source>
</evidence>
<dbReference type="GO" id="GO:0005886">
    <property type="term" value="C:plasma membrane"/>
    <property type="evidence" value="ECO:0007669"/>
    <property type="project" value="UniProtKB-SubCell"/>
</dbReference>
<evidence type="ECO:0000313" key="12">
    <source>
        <dbReference type="EMBL" id="NEW07680.1"/>
    </source>
</evidence>
<evidence type="ECO:0000259" key="11">
    <source>
        <dbReference type="PROSITE" id="PS50885"/>
    </source>
</evidence>
<keyword evidence="3 9" id="KW-0472">Membrane</keyword>
<evidence type="ECO:0000256" key="1">
    <source>
        <dbReference type="ARBA" id="ARBA00004236"/>
    </source>
</evidence>
<keyword evidence="7" id="KW-0175">Coiled coil</keyword>
<evidence type="ECO:0000256" key="9">
    <source>
        <dbReference type="SAM" id="Phobius"/>
    </source>
</evidence>
<feature type="domain" description="Methyl-accepting transducer" evidence="10">
    <location>
        <begin position="285"/>
        <end position="535"/>
    </location>
</feature>
<keyword evidence="9" id="KW-1133">Transmembrane helix</keyword>
<dbReference type="PANTHER" id="PTHR32089:SF112">
    <property type="entry name" value="LYSOZYME-LIKE PROTEIN-RELATED"/>
    <property type="match status" value="1"/>
</dbReference>
<protein>
    <submittedName>
        <fullName evidence="12">Methyl-accepting chemotaxis protein</fullName>
    </submittedName>
</protein>
<dbReference type="AlphaFoldDB" id="A0A6G4A005"/>
<dbReference type="Gene3D" id="1.10.287.950">
    <property type="entry name" value="Methyl-accepting chemotaxis protein"/>
    <property type="match status" value="1"/>
</dbReference>
<accession>A0A6G4A005</accession>
<dbReference type="Pfam" id="PF00015">
    <property type="entry name" value="MCPsignal"/>
    <property type="match status" value="1"/>
</dbReference>
<dbReference type="Gene3D" id="6.10.340.10">
    <property type="match status" value="1"/>
</dbReference>
<dbReference type="PROSITE" id="PS50111">
    <property type="entry name" value="CHEMOTAXIS_TRANSDUC_2"/>
    <property type="match status" value="1"/>
</dbReference>
<feature type="compositionally biased region" description="Basic and acidic residues" evidence="8">
    <location>
        <begin position="587"/>
        <end position="617"/>
    </location>
</feature>
<evidence type="ECO:0000256" key="2">
    <source>
        <dbReference type="ARBA" id="ARBA00022475"/>
    </source>
</evidence>
<dbReference type="SUPFAM" id="SSF58104">
    <property type="entry name" value="Methyl-accepting chemotaxis protein (MCP) signaling domain"/>
    <property type="match status" value="1"/>
</dbReference>
<dbReference type="PROSITE" id="PS50885">
    <property type="entry name" value="HAMP"/>
    <property type="match status" value="1"/>
</dbReference>
<dbReference type="SMART" id="SM00304">
    <property type="entry name" value="HAMP"/>
    <property type="match status" value="1"/>
</dbReference>
<evidence type="ECO:0000256" key="7">
    <source>
        <dbReference type="SAM" id="Coils"/>
    </source>
</evidence>
<organism evidence="12">
    <name type="scientific">Paenibacillus sp. SYP-B3998</name>
    <dbReference type="NCBI Taxonomy" id="2678564"/>
    <lineage>
        <taxon>Bacteria</taxon>
        <taxon>Bacillati</taxon>
        <taxon>Bacillota</taxon>
        <taxon>Bacilli</taxon>
        <taxon>Bacillales</taxon>
        <taxon>Paenibacillaceae</taxon>
        <taxon>Paenibacillus</taxon>
    </lineage>
</organism>
<evidence type="ECO:0000256" key="3">
    <source>
        <dbReference type="ARBA" id="ARBA00023136"/>
    </source>
</evidence>
<feature type="region of interest" description="Disordered" evidence="8">
    <location>
        <begin position="577"/>
        <end position="627"/>
    </location>
</feature>
<dbReference type="SMART" id="SM00283">
    <property type="entry name" value="MA"/>
    <property type="match status" value="1"/>
</dbReference>
<feature type="coiled-coil region" evidence="7">
    <location>
        <begin position="447"/>
        <end position="509"/>
    </location>
</feature>
<feature type="domain" description="HAMP" evidence="11">
    <location>
        <begin position="214"/>
        <end position="266"/>
    </location>
</feature>
<comment type="caution">
    <text evidence="12">The sequence shown here is derived from an EMBL/GenBank/DDBJ whole genome shotgun (WGS) entry which is preliminary data.</text>
</comment>
<feature type="coiled-coil region" evidence="7">
    <location>
        <begin position="33"/>
        <end position="60"/>
    </location>
</feature>
<comment type="similarity">
    <text evidence="5">Belongs to the methyl-accepting chemotaxis (MCP) protein family.</text>
</comment>
<dbReference type="GO" id="GO:0007165">
    <property type="term" value="P:signal transduction"/>
    <property type="evidence" value="ECO:0007669"/>
    <property type="project" value="UniProtKB-KW"/>
</dbReference>
<dbReference type="InterPro" id="IPR004089">
    <property type="entry name" value="MCPsignal_dom"/>
</dbReference>
<sequence>MRKMKFNMTMRLKLITSFGGVLLVFLAVAFFNLHQVSQIKQNLNDQNEKVELKVLALELKEMVQEMNIIASGLEISKKSEYISKYNNKRIPFNEYVKQIGNTAATPEQQKWRSQLIQASVDYINNFDTASKMVMDTTMKPADLEINLLYLYNESQVLKDQIFGLVDKFYVTYAEAADQAVSSSTNALNNTSQVMIIAPAIVLVITIIVAFLITQSFTRPIIRLQKAVSLIASGDLTHTINSTSKDELGKLSDSFDHMIVQVRQMLSATLHIASSLSEHSHAFHRFSQLTAAANTDILKAIHEISAGADEQAMKSEMSSLIIAELETEIRDINAYTDQMRHTSDAAAVGTKQGTESVRALKASADQSHAVLHKVDAAMQTLAASSKQIGAIVHSITEISTQTNVLALNAAIEAARAGVHGRGFSVIADEVRQLSQQTSDSSKTISGIVQALQKQIQELQISLVEAKESVVTQNHRVTDTLGSFEGIEQSMHGIQEQIEQIHLKIEQARSKNDKLVDSVQFVAAIAQETAAGVEEVNSTSIQQDVSIRRIAEESDDILDLAQQLFAEISKFQIDEASRHNVSIAPEDESTPKNESNKTEKENVKETEKWGPDEGEKEEKEKEEEEEELLAPALTSILESESTHLQMKTIQLRPALEQFEPEHNTQNESSNQIDNKKELVLAGKS</sequence>
<evidence type="ECO:0000259" key="10">
    <source>
        <dbReference type="PROSITE" id="PS50111"/>
    </source>
</evidence>
<proteinExistence type="inferred from homology"/>
<dbReference type="Pfam" id="PF00672">
    <property type="entry name" value="HAMP"/>
    <property type="match status" value="1"/>
</dbReference>
<keyword evidence="9" id="KW-0812">Transmembrane</keyword>
<keyword evidence="4 6" id="KW-0807">Transducer</keyword>
<dbReference type="EMBL" id="JAAIKC010000006">
    <property type="protein sequence ID" value="NEW07680.1"/>
    <property type="molecule type" value="Genomic_DNA"/>
</dbReference>
<evidence type="ECO:0000256" key="4">
    <source>
        <dbReference type="ARBA" id="ARBA00023224"/>
    </source>
</evidence>
<evidence type="ECO:0000256" key="8">
    <source>
        <dbReference type="SAM" id="MobiDB-lite"/>
    </source>
</evidence>
<dbReference type="PANTHER" id="PTHR32089">
    <property type="entry name" value="METHYL-ACCEPTING CHEMOTAXIS PROTEIN MCPB"/>
    <property type="match status" value="1"/>
</dbReference>
<gene>
    <name evidence="12" type="ORF">GK047_16895</name>
</gene>
<name>A0A6G4A005_9BACL</name>
<feature type="transmembrane region" description="Helical" evidence="9">
    <location>
        <begin position="193"/>
        <end position="212"/>
    </location>
</feature>
<evidence type="ECO:0000256" key="5">
    <source>
        <dbReference type="ARBA" id="ARBA00029447"/>
    </source>
</evidence>
<dbReference type="InterPro" id="IPR003660">
    <property type="entry name" value="HAMP_dom"/>
</dbReference>
<feature type="region of interest" description="Disordered" evidence="8">
    <location>
        <begin position="653"/>
        <end position="682"/>
    </location>
</feature>
<dbReference type="CDD" id="cd06225">
    <property type="entry name" value="HAMP"/>
    <property type="match status" value="1"/>
</dbReference>
<comment type="subcellular location">
    <subcellularLocation>
        <location evidence="1">Cell membrane</location>
    </subcellularLocation>
</comment>